<dbReference type="RefSeq" id="WP_186963037.1">
    <property type="nucleotide sequence ID" value="NZ_JACOPR010000002.1"/>
</dbReference>
<feature type="transmembrane region" description="Helical" evidence="7">
    <location>
        <begin position="37"/>
        <end position="58"/>
    </location>
</feature>
<dbReference type="SUPFAM" id="SSF161098">
    <property type="entry name" value="MetI-like"/>
    <property type="match status" value="1"/>
</dbReference>
<evidence type="ECO:0000256" key="4">
    <source>
        <dbReference type="ARBA" id="ARBA00022692"/>
    </source>
</evidence>
<dbReference type="Pfam" id="PF12911">
    <property type="entry name" value="OppC_N"/>
    <property type="match status" value="1"/>
</dbReference>
<dbReference type="EMBL" id="JACOPR010000002">
    <property type="protein sequence ID" value="MBC5729872.1"/>
    <property type="molecule type" value="Genomic_DNA"/>
</dbReference>
<reference evidence="9 10" key="1">
    <citation type="submission" date="2020-08" db="EMBL/GenBank/DDBJ databases">
        <title>Genome public.</title>
        <authorList>
            <person name="Liu C."/>
            <person name="Sun Q."/>
        </authorList>
    </citation>
    <scope>NUCLEOTIDE SEQUENCE [LARGE SCALE GENOMIC DNA]</scope>
    <source>
        <strain evidence="9 10">New-38</strain>
    </source>
</reference>
<evidence type="ECO:0000259" key="8">
    <source>
        <dbReference type="PROSITE" id="PS50928"/>
    </source>
</evidence>
<comment type="subcellular location">
    <subcellularLocation>
        <location evidence="1 7">Cell membrane</location>
        <topology evidence="1 7">Multi-pass membrane protein</topology>
    </subcellularLocation>
</comment>
<evidence type="ECO:0000256" key="1">
    <source>
        <dbReference type="ARBA" id="ARBA00004651"/>
    </source>
</evidence>
<comment type="similarity">
    <text evidence="7">Belongs to the binding-protein-dependent transport system permease family.</text>
</comment>
<keyword evidence="4 7" id="KW-0812">Transmembrane</keyword>
<name>A0ABR7HR16_9FIRM</name>
<evidence type="ECO:0000313" key="10">
    <source>
        <dbReference type="Proteomes" id="UP000660021"/>
    </source>
</evidence>
<dbReference type="PANTHER" id="PTHR43386">
    <property type="entry name" value="OLIGOPEPTIDE TRANSPORT SYSTEM PERMEASE PROTEIN APPC"/>
    <property type="match status" value="1"/>
</dbReference>
<sequence>MAKKNPAQPVTLQPDLRKKNRSQMSLAMRRLMKNKTAILGLIIIISLILLALFADVLFDYDEVVIKQNIAEMRQPPSLAHPFGTDELGRDILARVVHGTRVSLSIGFTSTLLASLIGGTIGAVSGYFGKRVDMIISRIMDMLLAIPGTLLAIAIVAVLGTSVTNLIMAMVISSIPKFARITRGAVLTVKDVEYIEAARAIGATDRTIILSHVIPNCMAPILVEMTLNISFAILTISGLSFLGLGVEQPRPEWGAMLSSSRTYIRDYSYMALFPGLAIMVTILAFNLLGDGLRDALDPRLK</sequence>
<feature type="transmembrane region" description="Helical" evidence="7">
    <location>
        <begin position="149"/>
        <end position="171"/>
    </location>
</feature>
<dbReference type="InterPro" id="IPR025966">
    <property type="entry name" value="OppC_N"/>
</dbReference>
<feature type="transmembrane region" description="Helical" evidence="7">
    <location>
        <begin position="224"/>
        <end position="245"/>
    </location>
</feature>
<feature type="transmembrane region" description="Helical" evidence="7">
    <location>
        <begin position="266"/>
        <end position="287"/>
    </location>
</feature>
<evidence type="ECO:0000256" key="7">
    <source>
        <dbReference type="RuleBase" id="RU363032"/>
    </source>
</evidence>
<dbReference type="InterPro" id="IPR000515">
    <property type="entry name" value="MetI-like"/>
</dbReference>
<dbReference type="PANTHER" id="PTHR43386:SF1">
    <property type="entry name" value="D,D-DIPEPTIDE TRANSPORT SYSTEM PERMEASE PROTEIN DDPC-RELATED"/>
    <property type="match status" value="1"/>
</dbReference>
<keyword evidence="5 7" id="KW-1133">Transmembrane helix</keyword>
<organism evidence="9 10">
    <name type="scientific">Pseudoflavonifractor hominis</name>
    <dbReference type="NCBI Taxonomy" id="2763059"/>
    <lineage>
        <taxon>Bacteria</taxon>
        <taxon>Bacillati</taxon>
        <taxon>Bacillota</taxon>
        <taxon>Clostridia</taxon>
        <taxon>Eubacteriales</taxon>
        <taxon>Oscillospiraceae</taxon>
        <taxon>Pseudoflavonifractor</taxon>
    </lineage>
</organism>
<evidence type="ECO:0000256" key="5">
    <source>
        <dbReference type="ARBA" id="ARBA00022989"/>
    </source>
</evidence>
<dbReference type="PROSITE" id="PS50928">
    <property type="entry name" value="ABC_TM1"/>
    <property type="match status" value="1"/>
</dbReference>
<dbReference type="InterPro" id="IPR035906">
    <property type="entry name" value="MetI-like_sf"/>
</dbReference>
<keyword evidence="10" id="KW-1185">Reference proteome</keyword>
<dbReference type="Proteomes" id="UP000660021">
    <property type="component" value="Unassembled WGS sequence"/>
</dbReference>
<gene>
    <name evidence="9" type="ORF">H8S34_03370</name>
</gene>
<evidence type="ECO:0000256" key="3">
    <source>
        <dbReference type="ARBA" id="ARBA00022475"/>
    </source>
</evidence>
<proteinExistence type="inferred from homology"/>
<evidence type="ECO:0000256" key="6">
    <source>
        <dbReference type="ARBA" id="ARBA00023136"/>
    </source>
</evidence>
<evidence type="ECO:0000313" key="9">
    <source>
        <dbReference type="EMBL" id="MBC5729872.1"/>
    </source>
</evidence>
<dbReference type="Gene3D" id="1.10.3720.10">
    <property type="entry name" value="MetI-like"/>
    <property type="match status" value="1"/>
</dbReference>
<keyword evidence="3" id="KW-1003">Cell membrane</keyword>
<keyword evidence="6 7" id="KW-0472">Membrane</keyword>
<feature type="transmembrane region" description="Helical" evidence="7">
    <location>
        <begin position="105"/>
        <end position="128"/>
    </location>
</feature>
<dbReference type="InterPro" id="IPR050366">
    <property type="entry name" value="BP-dependent_transpt_permease"/>
</dbReference>
<evidence type="ECO:0000256" key="2">
    <source>
        <dbReference type="ARBA" id="ARBA00022448"/>
    </source>
</evidence>
<comment type="caution">
    <text evidence="9">The sequence shown here is derived from an EMBL/GenBank/DDBJ whole genome shotgun (WGS) entry which is preliminary data.</text>
</comment>
<accession>A0ABR7HR16</accession>
<dbReference type="CDD" id="cd06261">
    <property type="entry name" value="TM_PBP2"/>
    <property type="match status" value="1"/>
</dbReference>
<feature type="domain" description="ABC transmembrane type-1" evidence="8">
    <location>
        <begin position="99"/>
        <end position="288"/>
    </location>
</feature>
<dbReference type="Pfam" id="PF00528">
    <property type="entry name" value="BPD_transp_1"/>
    <property type="match status" value="1"/>
</dbReference>
<keyword evidence="2 7" id="KW-0813">Transport</keyword>
<protein>
    <submittedName>
        <fullName evidence="9">ABC transporter permease</fullName>
    </submittedName>
</protein>